<dbReference type="CDD" id="cd10210">
    <property type="entry name" value="ASKHA_NBD_Arp6"/>
    <property type="match status" value="1"/>
</dbReference>
<dbReference type="InterPro" id="IPR012338">
    <property type="entry name" value="Beta-lactam/transpept-like"/>
</dbReference>
<evidence type="ECO:0000256" key="5">
    <source>
        <dbReference type="ARBA" id="ARBA00025222"/>
    </source>
</evidence>
<dbReference type="SUPFAM" id="SSF56601">
    <property type="entry name" value="beta-lactamase/transpeptidase-like"/>
    <property type="match status" value="1"/>
</dbReference>
<dbReference type="SUPFAM" id="SSF53067">
    <property type="entry name" value="Actin-like ATPase domain"/>
    <property type="match status" value="2"/>
</dbReference>
<reference evidence="11 12" key="1">
    <citation type="submission" date="2020-07" db="EMBL/GenBank/DDBJ databases">
        <title>Metarhizium humberi genome.</title>
        <authorList>
            <person name="Lysoe E."/>
        </authorList>
    </citation>
    <scope>NUCLEOTIDE SEQUENCE [LARGE SCALE GENOMIC DNA]</scope>
    <source>
        <strain evidence="11 12">ESALQ1638</strain>
    </source>
</reference>
<feature type="compositionally biased region" description="Polar residues" evidence="8">
    <location>
        <begin position="588"/>
        <end position="604"/>
    </location>
</feature>
<keyword evidence="12" id="KW-1185">Reference proteome</keyword>
<dbReference type="Pfam" id="PF26335">
    <property type="entry name" value="ARB_00930_C"/>
    <property type="match status" value="1"/>
</dbReference>
<feature type="region of interest" description="Disordered" evidence="8">
    <location>
        <begin position="588"/>
        <end position="628"/>
    </location>
</feature>
<name>A0A9P8SB17_9HYPO</name>
<evidence type="ECO:0000256" key="4">
    <source>
        <dbReference type="ARBA" id="ARBA00022490"/>
    </source>
</evidence>
<evidence type="ECO:0000256" key="7">
    <source>
        <dbReference type="ARBA" id="ARBA00073820"/>
    </source>
</evidence>
<evidence type="ECO:0000256" key="1">
    <source>
        <dbReference type="ARBA" id="ARBA00004496"/>
    </source>
</evidence>
<dbReference type="PANTHER" id="PTHR11937">
    <property type="entry name" value="ACTIN"/>
    <property type="match status" value="1"/>
</dbReference>
<dbReference type="InterPro" id="IPR058664">
    <property type="entry name" value="ARB_00930-like_C"/>
</dbReference>
<evidence type="ECO:0000259" key="10">
    <source>
        <dbReference type="Pfam" id="PF26335"/>
    </source>
</evidence>
<comment type="similarity">
    <text evidence="2">Belongs to the actin family. ARP6 subfamily.</text>
</comment>
<dbReference type="InterPro" id="IPR043129">
    <property type="entry name" value="ATPase_NBD"/>
</dbReference>
<dbReference type="FunFam" id="3.30.420.40:FF:000058">
    <property type="entry name" value="Putative actin-related protein 5"/>
    <property type="match status" value="1"/>
</dbReference>
<dbReference type="InterPro" id="IPR001466">
    <property type="entry name" value="Beta-lactam-related"/>
</dbReference>
<sequence length="1058" mass="116568">MAAAIRPGRKPGPTSAALNCRPEGPVLPKPKLSGSPIFKSAGENLTKTLDDAVKGVIKARWPVENVSFSLAVVSTDQESAGVPIWEYHHRAERNDRGVKNITRNSQYLIGSVSKVISDYILLNSGVDIDRPVTDFLPKLNSSRSKVRWKDITLRMLGSQLSGAPTNNGFSEYYYLKELFVQSGFPPLKDSDYPPCGVIGLNKGCSANEILEGMIAQYPVTAPMERPAYSNIAFVVFAMALQEATGKNYTELVADIVSKPLDLRSTLPSPGDDDRAVIPPGESSWGADYGYNAPGGGLVSSVTDLSKFTHALLTRSLDLTPTQIRKWLKPEDWTGAYSAVGMPWEFFRPLTLTPSHPHPVTVAGKGGGAQLYSSQLNVVDEYGMGLVMLSAGNPGASIALSDALLATFVPAADEASRDQAEKQYARTFKSERTNTQSKLIEATFKLDNDSLVISEIRDGGNDVFGGIKKIWGLTMGQYTATFGSTMRLFPTDLYQTTQMEGRNVTAEVWRLWPEFGEPLESDMPGSNLGFENCLQWALGDWIHYGKEPLDRVIFYKDASQHVVGFEMPFLRSGILKPIGLTEPTTLQRLKLQPQSSQPSPDTTARATDWHEGSMAGGRKAKPAPPARPTNTLIVDNGAYTLKAGIVANGQVGEPRIIPNCVVRDRSRKVFLGSDIAKCRDFGELQFRRPVEKGFIVNWEAQKEIWDQELFDNAATKCDPTEARLILSEPPNGLPALQTNCDQVVFEEYGFASYYRGIGSTFNAYHDIQSLFRTPKDAPTAANVPAEVMLVVDSGYSHTTITPLLRGQPLHSAVRRLDVGGNLLTNYLARLLSLRHFDMRNETYIVNEMKESACYVTLDFKSDLEKTWKGTRGEKRPSYISGDGIVKDYVLPDFHSNTKGSLREYDPTRHTKARKLAAAGQTDEDVLTLRNERFAVPELIFNPLDMGMRQPGLPDLIQQSLQQLPMGLWPGLLANIVVVGGNTLFDGFIQRLQKEVVQRVPDDCVVRVARPVDPVTSTWFGAANLASHPNIEKLVVTKKEYEELGSALVARKFFAGLNLT</sequence>
<comment type="subunit">
    <text evidence="6">Component of the SWR1 chromatin remodeling complex.</text>
</comment>
<accession>A0A9P8SB17</accession>
<dbReference type="InterPro" id="IPR004000">
    <property type="entry name" value="Actin"/>
</dbReference>
<dbReference type="Gene3D" id="3.90.640.10">
    <property type="entry name" value="Actin, Chain A, domain 4"/>
    <property type="match status" value="1"/>
</dbReference>
<evidence type="ECO:0000313" key="11">
    <source>
        <dbReference type="EMBL" id="KAH0601381.1"/>
    </source>
</evidence>
<dbReference type="Pfam" id="PF00022">
    <property type="entry name" value="Actin"/>
    <property type="match status" value="1"/>
</dbReference>
<gene>
    <name evidence="11" type="ORF">MHUMG1_00255</name>
</gene>
<dbReference type="GO" id="GO:0005634">
    <property type="term" value="C:nucleus"/>
    <property type="evidence" value="ECO:0007669"/>
    <property type="project" value="UniProtKB-ARBA"/>
</dbReference>
<dbReference type="SMART" id="SM00268">
    <property type="entry name" value="ACTIN"/>
    <property type="match status" value="1"/>
</dbReference>
<evidence type="ECO:0000256" key="6">
    <source>
        <dbReference type="ARBA" id="ARBA00063309"/>
    </source>
</evidence>
<dbReference type="AlphaFoldDB" id="A0A9P8SB17"/>
<comment type="subcellular location">
    <subcellularLocation>
        <location evidence="1">Cytoplasm</location>
    </subcellularLocation>
</comment>
<evidence type="ECO:0000256" key="2">
    <source>
        <dbReference type="ARBA" id="ARBA00005665"/>
    </source>
</evidence>
<dbReference type="Proteomes" id="UP000764110">
    <property type="component" value="Unassembled WGS sequence"/>
</dbReference>
<dbReference type="Gene3D" id="3.40.710.10">
    <property type="entry name" value="DD-peptidase/beta-lactamase superfamily"/>
    <property type="match status" value="1"/>
</dbReference>
<dbReference type="FunFam" id="3.90.640.10:FF:000014">
    <property type="entry name" value="Putative actin-related protein 6"/>
    <property type="match status" value="1"/>
</dbReference>
<dbReference type="GO" id="GO:0005737">
    <property type="term" value="C:cytoplasm"/>
    <property type="evidence" value="ECO:0007669"/>
    <property type="project" value="UniProtKB-SubCell"/>
</dbReference>
<proteinExistence type="inferred from homology"/>
<comment type="function">
    <text evidence="5">Component of the SWR1 complex which mediates the ATP-dependent exchange of histone H2A for the H2A variant HZT1 leading to transcriptional regulation of selected genes by chromatin remodeling. Involved in chromosome stability.</text>
</comment>
<dbReference type="EMBL" id="JACEFI010000001">
    <property type="protein sequence ID" value="KAH0601381.1"/>
    <property type="molecule type" value="Genomic_DNA"/>
</dbReference>
<feature type="domain" description="Beta-lactamase-like ARB-00930-like C-terminal" evidence="10">
    <location>
        <begin position="416"/>
        <end position="575"/>
    </location>
</feature>
<evidence type="ECO:0000259" key="9">
    <source>
        <dbReference type="Pfam" id="PF00144"/>
    </source>
</evidence>
<keyword evidence="4" id="KW-0963">Cytoplasm</keyword>
<evidence type="ECO:0000256" key="8">
    <source>
        <dbReference type="SAM" id="MobiDB-lite"/>
    </source>
</evidence>
<dbReference type="Gene3D" id="3.30.420.40">
    <property type="match status" value="2"/>
</dbReference>
<organism evidence="11 12">
    <name type="scientific">Metarhizium humberi</name>
    <dbReference type="NCBI Taxonomy" id="2596975"/>
    <lineage>
        <taxon>Eukaryota</taxon>
        <taxon>Fungi</taxon>
        <taxon>Dikarya</taxon>
        <taxon>Ascomycota</taxon>
        <taxon>Pezizomycotina</taxon>
        <taxon>Sordariomycetes</taxon>
        <taxon>Hypocreomycetidae</taxon>
        <taxon>Hypocreales</taxon>
        <taxon>Clavicipitaceae</taxon>
        <taxon>Metarhizium</taxon>
    </lineage>
</organism>
<feature type="domain" description="Beta-lactamase-related" evidence="9">
    <location>
        <begin position="79"/>
        <end position="402"/>
    </location>
</feature>
<evidence type="ECO:0000313" key="12">
    <source>
        <dbReference type="Proteomes" id="UP000764110"/>
    </source>
</evidence>
<evidence type="ECO:0000256" key="3">
    <source>
        <dbReference type="ARBA" id="ARBA00018633"/>
    </source>
</evidence>
<feature type="region of interest" description="Disordered" evidence="8">
    <location>
        <begin position="1"/>
        <end position="25"/>
    </location>
</feature>
<protein>
    <recommendedName>
        <fullName evidence="3">Actin-like protein ARP6</fullName>
    </recommendedName>
    <alternativeName>
        <fullName evidence="7">Actin-like protein arp6</fullName>
    </alternativeName>
</protein>
<comment type="caution">
    <text evidence="11">The sequence shown here is derived from an EMBL/GenBank/DDBJ whole genome shotgun (WGS) entry which is preliminary data.</text>
</comment>
<dbReference type="Pfam" id="PF00144">
    <property type="entry name" value="Beta-lactamase"/>
    <property type="match status" value="1"/>
</dbReference>